<dbReference type="AlphaFoldDB" id="A0AAN9U4S1"/>
<accession>A0AAN9U4S1</accession>
<dbReference type="Proteomes" id="UP001320420">
    <property type="component" value="Unassembled WGS sequence"/>
</dbReference>
<keyword evidence="2" id="KW-1185">Reference proteome</keyword>
<name>A0AAN9U4S1_9PEZI</name>
<sequence>MANNYKTLNGFAGLAPELKIKIFQALPNLHSAVALRLTCSELNELYLRYESGIKAALRDRQVQVISSFYTFLTTLHIPRSALKHPPSDGWSHMDPQNCAEFGKTGFVVDVLRHLPYIAETANLGDNLHNIELRCYALDYSTRTPAEFRSIDSKMSAWLSEPLSKHKILVAKNSGNGGMVLVLDTARAEINVQIIPYRGDLVMDIGGYFNMAARRCRNLEIMFVPGHDTIVDIEWKPEDGNGDKCPDNVGSLLAQEETYPTRRDAKWIRYLYRKAGWPGTEYQKERALRAIKMFVEARMD</sequence>
<reference evidence="1 2" key="1">
    <citation type="submission" date="2024-02" db="EMBL/GenBank/DDBJ databases">
        <title>De novo assembly and annotation of 12 fungi associated with fruit tree decline syndrome in Ontario, Canada.</title>
        <authorList>
            <person name="Sulman M."/>
            <person name="Ellouze W."/>
            <person name="Ilyukhin E."/>
        </authorList>
    </citation>
    <scope>NUCLEOTIDE SEQUENCE [LARGE SCALE GENOMIC DNA]</scope>
    <source>
        <strain evidence="1 2">M11/M66-122</strain>
    </source>
</reference>
<proteinExistence type="predicted"/>
<evidence type="ECO:0000313" key="2">
    <source>
        <dbReference type="Proteomes" id="UP001320420"/>
    </source>
</evidence>
<evidence type="ECO:0000313" key="1">
    <source>
        <dbReference type="EMBL" id="KAK7739242.1"/>
    </source>
</evidence>
<evidence type="ECO:0008006" key="3">
    <source>
        <dbReference type="Google" id="ProtNLM"/>
    </source>
</evidence>
<dbReference type="EMBL" id="JAKJXP020000185">
    <property type="protein sequence ID" value="KAK7739242.1"/>
    <property type="molecule type" value="Genomic_DNA"/>
</dbReference>
<organism evidence="1 2">
    <name type="scientific">Diatrype stigma</name>
    <dbReference type="NCBI Taxonomy" id="117547"/>
    <lineage>
        <taxon>Eukaryota</taxon>
        <taxon>Fungi</taxon>
        <taxon>Dikarya</taxon>
        <taxon>Ascomycota</taxon>
        <taxon>Pezizomycotina</taxon>
        <taxon>Sordariomycetes</taxon>
        <taxon>Xylariomycetidae</taxon>
        <taxon>Xylariales</taxon>
        <taxon>Diatrypaceae</taxon>
        <taxon>Diatrype</taxon>
    </lineage>
</organism>
<protein>
    <recommendedName>
        <fullName evidence="3">F-box domain-containing protein</fullName>
    </recommendedName>
</protein>
<comment type="caution">
    <text evidence="1">The sequence shown here is derived from an EMBL/GenBank/DDBJ whole genome shotgun (WGS) entry which is preliminary data.</text>
</comment>
<gene>
    <name evidence="1" type="ORF">SLS62_011268</name>
</gene>